<dbReference type="PANTHER" id="PTHR13356">
    <property type="entry name" value="OB FOLD NUCLEIC ACID BINDING PROTEIN-RELATED"/>
    <property type="match status" value="1"/>
</dbReference>
<accession>A0A1L8DFA8</accession>
<dbReference type="FunFam" id="2.40.50.140:FF:000072">
    <property type="entry name" value="SOSS complex subunit B2"/>
    <property type="match status" value="1"/>
</dbReference>
<sequence length="196" mass="20845">MFTADCTAIKDIRPGLKNINVMFIVLEVGATTVTKENREVRTFKIADPTGCINLSIWGDPGKHLIPGDIVRLTKGYASVWRQCLTLYSGKNGDIHKVGDFCLTFNEQLNMSEPNPNLATIAPQLVNNGANVGPSSNNGTPRTQANPTANPTVVAGSSAGTSGSASKATTRLSETKSPKIRTGRSSGSRGNVKSDRR</sequence>
<dbReference type="GO" id="GO:0005694">
    <property type="term" value="C:chromosome"/>
    <property type="evidence" value="ECO:0007669"/>
    <property type="project" value="UniProtKB-ARBA"/>
</dbReference>
<dbReference type="GO" id="GO:0044818">
    <property type="term" value="P:mitotic G2/M transition checkpoint"/>
    <property type="evidence" value="ECO:0007669"/>
    <property type="project" value="TreeGrafter"/>
</dbReference>
<name>A0A1L8DFA8_9DIPT</name>
<feature type="compositionally biased region" description="Polar residues" evidence="2">
    <location>
        <begin position="128"/>
        <end position="150"/>
    </location>
</feature>
<dbReference type="SUPFAM" id="SSF50249">
    <property type="entry name" value="Nucleic acid-binding proteins"/>
    <property type="match status" value="1"/>
</dbReference>
<keyword evidence="1" id="KW-0238">DNA-binding</keyword>
<evidence type="ECO:0000256" key="1">
    <source>
        <dbReference type="ARBA" id="ARBA00023125"/>
    </source>
</evidence>
<feature type="region of interest" description="Disordered" evidence="2">
    <location>
        <begin position="128"/>
        <end position="196"/>
    </location>
</feature>
<evidence type="ECO:0000256" key="2">
    <source>
        <dbReference type="SAM" id="MobiDB-lite"/>
    </source>
</evidence>
<dbReference type="CDD" id="cd04491">
    <property type="entry name" value="SoSSB_OBF"/>
    <property type="match status" value="1"/>
</dbReference>
<dbReference type="InterPro" id="IPR051231">
    <property type="entry name" value="SOSS-B"/>
</dbReference>
<reference evidence="3" key="1">
    <citation type="submission" date="2016-12" db="EMBL/GenBank/DDBJ databases">
        <title>An insight into the sialome and mialome of the sand fly, Nyssomyia neivai.</title>
        <authorList>
            <person name="Sebastian V."/>
            <person name="Goulart T.M."/>
            <person name="Oliveira W."/>
            <person name="Calvo E."/>
            <person name="Oliveira L.F."/>
            <person name="Pinto M.C."/>
            <person name="Rosselino A.M."/>
            <person name="Ribeiro J.M."/>
        </authorList>
    </citation>
    <scope>NUCLEOTIDE SEQUENCE</scope>
</reference>
<dbReference type="GO" id="GO:0010212">
    <property type="term" value="P:response to ionizing radiation"/>
    <property type="evidence" value="ECO:0007669"/>
    <property type="project" value="TreeGrafter"/>
</dbReference>
<dbReference type="GO" id="GO:0003677">
    <property type="term" value="F:DNA binding"/>
    <property type="evidence" value="ECO:0007669"/>
    <property type="project" value="UniProtKB-KW"/>
</dbReference>
<dbReference type="EMBL" id="GFDF01008953">
    <property type="protein sequence ID" value="JAV05131.1"/>
    <property type="molecule type" value="Transcribed_RNA"/>
</dbReference>
<dbReference type="Gene3D" id="2.40.50.140">
    <property type="entry name" value="Nucleic acid-binding proteins"/>
    <property type="match status" value="1"/>
</dbReference>
<dbReference type="InterPro" id="IPR012340">
    <property type="entry name" value="NA-bd_OB-fold"/>
</dbReference>
<evidence type="ECO:0000313" key="3">
    <source>
        <dbReference type="EMBL" id="JAV05131.1"/>
    </source>
</evidence>
<proteinExistence type="predicted"/>
<protein>
    <submittedName>
        <fullName evidence="3">Putative solute carrier family 35 member c2-like protein</fullName>
    </submittedName>
</protein>
<organism evidence="3">
    <name type="scientific">Nyssomyia neivai</name>
    <dbReference type="NCBI Taxonomy" id="330878"/>
    <lineage>
        <taxon>Eukaryota</taxon>
        <taxon>Metazoa</taxon>
        <taxon>Ecdysozoa</taxon>
        <taxon>Arthropoda</taxon>
        <taxon>Hexapoda</taxon>
        <taxon>Insecta</taxon>
        <taxon>Pterygota</taxon>
        <taxon>Neoptera</taxon>
        <taxon>Endopterygota</taxon>
        <taxon>Diptera</taxon>
        <taxon>Nematocera</taxon>
        <taxon>Psychodoidea</taxon>
        <taxon>Psychodidae</taxon>
        <taxon>Nyssomyia</taxon>
    </lineage>
</organism>
<dbReference type="PANTHER" id="PTHR13356:SF0">
    <property type="entry name" value="SOSS COMPLEX SUBUNIT B HOMOLOG"/>
    <property type="match status" value="1"/>
</dbReference>
<dbReference type="GO" id="GO:0070876">
    <property type="term" value="C:SOSS complex"/>
    <property type="evidence" value="ECO:0007669"/>
    <property type="project" value="TreeGrafter"/>
</dbReference>
<feature type="compositionally biased region" description="Low complexity" evidence="2">
    <location>
        <begin position="154"/>
        <end position="169"/>
    </location>
</feature>
<dbReference type="AlphaFoldDB" id="A0A1L8DFA8"/>
<dbReference type="GO" id="GO:0000724">
    <property type="term" value="P:double-strand break repair via homologous recombination"/>
    <property type="evidence" value="ECO:0007669"/>
    <property type="project" value="TreeGrafter"/>
</dbReference>